<keyword evidence="2" id="KW-1185">Reference proteome</keyword>
<evidence type="ECO:0000313" key="2">
    <source>
        <dbReference type="Proteomes" id="UP001432322"/>
    </source>
</evidence>
<dbReference type="Proteomes" id="UP001432322">
    <property type="component" value="Unassembled WGS sequence"/>
</dbReference>
<feature type="non-terminal residue" evidence="1">
    <location>
        <position position="163"/>
    </location>
</feature>
<name>A0AAV5WFU4_9BILA</name>
<accession>A0AAV5WFU4</accession>
<dbReference type="EMBL" id="BTSY01000005">
    <property type="protein sequence ID" value="GMT28812.1"/>
    <property type="molecule type" value="Genomic_DNA"/>
</dbReference>
<evidence type="ECO:0008006" key="3">
    <source>
        <dbReference type="Google" id="ProtNLM"/>
    </source>
</evidence>
<dbReference type="AlphaFoldDB" id="A0AAV5WFU4"/>
<evidence type="ECO:0000313" key="1">
    <source>
        <dbReference type="EMBL" id="GMT28812.1"/>
    </source>
</evidence>
<comment type="caution">
    <text evidence="1">The sequence shown here is derived from an EMBL/GenBank/DDBJ whole genome shotgun (WGS) entry which is preliminary data.</text>
</comment>
<organism evidence="1 2">
    <name type="scientific">Pristionchus fissidentatus</name>
    <dbReference type="NCBI Taxonomy" id="1538716"/>
    <lineage>
        <taxon>Eukaryota</taxon>
        <taxon>Metazoa</taxon>
        <taxon>Ecdysozoa</taxon>
        <taxon>Nematoda</taxon>
        <taxon>Chromadorea</taxon>
        <taxon>Rhabditida</taxon>
        <taxon>Rhabditina</taxon>
        <taxon>Diplogasteromorpha</taxon>
        <taxon>Diplogasteroidea</taxon>
        <taxon>Neodiplogasteridae</taxon>
        <taxon>Pristionchus</taxon>
    </lineage>
</organism>
<protein>
    <recommendedName>
        <fullName evidence="3">Galectin</fullName>
    </recommendedName>
</protein>
<gene>
    <name evidence="1" type="ORF">PFISCL1PPCAC_20109</name>
</gene>
<proteinExistence type="predicted"/>
<feature type="non-terminal residue" evidence="1">
    <location>
        <position position="1"/>
    </location>
</feature>
<sequence length="163" mass="18672">SISSTISMEVPFNEELMQSEDMESVEKWTNEKAGVHVVTLSNGKKINIKFYFDQEKLSMCDTVVIDRLDDLLFFFRRSHNKPIKTTVTFLDLSYGEHRFHYVSGNSEFARFRVGPFLSHISGETTVIGQGKIINRAPPDYSIRINVGIEDGKYNEIVLENVDD</sequence>
<reference evidence="1" key="1">
    <citation type="submission" date="2023-10" db="EMBL/GenBank/DDBJ databases">
        <title>Genome assembly of Pristionchus species.</title>
        <authorList>
            <person name="Yoshida K."/>
            <person name="Sommer R.J."/>
        </authorList>
    </citation>
    <scope>NUCLEOTIDE SEQUENCE</scope>
    <source>
        <strain evidence="1">RS5133</strain>
    </source>
</reference>